<comment type="similarity">
    <text evidence="1 3">Belongs to the enoyl-CoA hydratase/isomerase family.</text>
</comment>
<dbReference type="Gene3D" id="3.90.226.10">
    <property type="entry name" value="2-enoyl-CoA Hydratase, Chain A, domain 1"/>
    <property type="match status" value="1"/>
</dbReference>
<protein>
    <submittedName>
        <fullName evidence="4">Enoyl-CoA hydratase</fullName>
        <ecNumber evidence="4">4.2.1.17</ecNumber>
    </submittedName>
</protein>
<proteinExistence type="inferred from homology"/>
<gene>
    <name evidence="4" type="ORF">SADO_07382</name>
</gene>
<evidence type="ECO:0000256" key="2">
    <source>
        <dbReference type="ARBA" id="ARBA00023239"/>
    </source>
</evidence>
<dbReference type="SUPFAM" id="SSF52096">
    <property type="entry name" value="ClpP/crotonase"/>
    <property type="match status" value="1"/>
</dbReference>
<dbReference type="InterPro" id="IPR014748">
    <property type="entry name" value="Enoyl-CoA_hydra_C"/>
</dbReference>
<dbReference type="InterPro" id="IPR018376">
    <property type="entry name" value="Enoyl-CoA_hyd/isom_CS"/>
</dbReference>
<evidence type="ECO:0000256" key="3">
    <source>
        <dbReference type="RuleBase" id="RU003707"/>
    </source>
</evidence>
<dbReference type="Gene3D" id="1.10.12.10">
    <property type="entry name" value="Lyase 2-enoyl-coa Hydratase, Chain A, domain 2"/>
    <property type="match status" value="1"/>
</dbReference>
<dbReference type="PANTHER" id="PTHR11941">
    <property type="entry name" value="ENOYL-COA HYDRATASE-RELATED"/>
    <property type="match status" value="1"/>
</dbReference>
<keyword evidence="5" id="KW-1185">Reference proteome</keyword>
<sequence length="264" mass="27770">MSEAVPRIEYIGRTAVVTLDNPPAHVFTASILRELAAQLNALEADPAVAALVITGAGDRFFCAGDDLNMYVGVNPAEARELTRLLAAVITRLHDFSGLTIAAINGWCLGAGLECALACDIRIGEAHAQFGLPEGRVGLLPCGGGTQTLARQVGAGWAKRLILCGETVDADTALRIGLIEEPVPAGQARDVALALAEQAGRQSPRAFAASKALIHANHAGDLETGLAREREAFGDLFDGSDAGEGVAAFLEKREPRWDHNRSRST</sequence>
<dbReference type="GO" id="GO:0004300">
    <property type="term" value="F:enoyl-CoA hydratase activity"/>
    <property type="evidence" value="ECO:0007669"/>
    <property type="project" value="UniProtKB-EC"/>
</dbReference>
<dbReference type="Pfam" id="PF00378">
    <property type="entry name" value="ECH_1"/>
    <property type="match status" value="1"/>
</dbReference>
<dbReference type="Proteomes" id="UP001460888">
    <property type="component" value="Unassembled WGS sequence"/>
</dbReference>
<dbReference type="InterPro" id="IPR029045">
    <property type="entry name" value="ClpP/crotonase-like_dom_sf"/>
</dbReference>
<accession>A0ABV2AZJ3</accession>
<dbReference type="InterPro" id="IPR001753">
    <property type="entry name" value="Enoyl-CoA_hydra/iso"/>
</dbReference>
<evidence type="ECO:0000313" key="5">
    <source>
        <dbReference type="Proteomes" id="UP001460888"/>
    </source>
</evidence>
<dbReference type="PANTHER" id="PTHR11941:SF141">
    <property type="entry name" value="ENOYL-COA HYDRATASE_ISOMERASE-RELATED"/>
    <property type="match status" value="1"/>
</dbReference>
<comment type="caution">
    <text evidence="4">The sequence shown here is derived from an EMBL/GenBank/DDBJ whole genome shotgun (WGS) entry which is preliminary data.</text>
</comment>
<name>A0ABV2AZJ3_9GAMM</name>
<dbReference type="EMBL" id="APND01000002">
    <property type="protein sequence ID" value="MES1929059.1"/>
    <property type="molecule type" value="Genomic_DNA"/>
</dbReference>
<reference evidence="4 5" key="1">
    <citation type="submission" date="2013-03" db="EMBL/GenBank/DDBJ databases">
        <title>Salinisphaera dokdonensis CL-ES53 Genome Sequencing.</title>
        <authorList>
            <person name="Li C."/>
            <person name="Lai Q."/>
            <person name="Shao Z."/>
        </authorList>
    </citation>
    <scope>NUCLEOTIDE SEQUENCE [LARGE SCALE GENOMIC DNA]</scope>
    <source>
        <strain evidence="4 5">CL-ES53</strain>
    </source>
</reference>
<dbReference type="CDD" id="cd06558">
    <property type="entry name" value="crotonase-like"/>
    <property type="match status" value="1"/>
</dbReference>
<dbReference type="EC" id="4.2.1.17" evidence="4"/>
<evidence type="ECO:0000256" key="1">
    <source>
        <dbReference type="ARBA" id="ARBA00005254"/>
    </source>
</evidence>
<dbReference type="PROSITE" id="PS00166">
    <property type="entry name" value="ENOYL_COA_HYDRATASE"/>
    <property type="match status" value="1"/>
</dbReference>
<organism evidence="4 5">
    <name type="scientific">Salinisphaera dokdonensis CL-ES53</name>
    <dbReference type="NCBI Taxonomy" id="1304272"/>
    <lineage>
        <taxon>Bacteria</taxon>
        <taxon>Pseudomonadati</taxon>
        <taxon>Pseudomonadota</taxon>
        <taxon>Gammaproteobacteria</taxon>
        <taxon>Salinisphaerales</taxon>
        <taxon>Salinisphaeraceae</taxon>
        <taxon>Salinisphaera</taxon>
    </lineage>
</organism>
<dbReference type="NCBIfam" id="NF006566">
    <property type="entry name" value="PRK09076.1"/>
    <property type="match status" value="1"/>
</dbReference>
<keyword evidence="2 4" id="KW-0456">Lyase</keyword>
<dbReference type="RefSeq" id="WP_353110557.1">
    <property type="nucleotide sequence ID" value="NZ_APND01000002.1"/>
</dbReference>
<evidence type="ECO:0000313" key="4">
    <source>
        <dbReference type="EMBL" id="MES1929059.1"/>
    </source>
</evidence>